<organism evidence="1 2">
    <name type="scientific">Ophiocordyceps polyrhachis-furcata BCC 54312</name>
    <dbReference type="NCBI Taxonomy" id="1330021"/>
    <lineage>
        <taxon>Eukaryota</taxon>
        <taxon>Fungi</taxon>
        <taxon>Dikarya</taxon>
        <taxon>Ascomycota</taxon>
        <taxon>Pezizomycotina</taxon>
        <taxon>Sordariomycetes</taxon>
        <taxon>Hypocreomycetidae</taxon>
        <taxon>Hypocreales</taxon>
        <taxon>Ophiocordycipitaceae</taxon>
        <taxon>Ophiocordyceps</taxon>
    </lineage>
</organism>
<sequence>MVFTNPDSNPPAEDTVNTIPAVAINYLVSYASGLVEGITIDMNPGSIPLYNVLHLVTTPPTNIAKELYGFKGILNPMPRYKSNLKLLNFVEINDEN</sequence>
<comment type="caution">
    <text evidence="1">The sequence shown here is derived from an EMBL/GenBank/DDBJ whole genome shotgun (WGS) entry which is preliminary data.</text>
</comment>
<dbReference type="Proteomes" id="UP000253664">
    <property type="component" value="Unassembled WGS sequence"/>
</dbReference>
<protein>
    <submittedName>
        <fullName evidence="1">Uncharacterized protein</fullName>
    </submittedName>
</protein>
<accession>A0A367L585</accession>
<evidence type="ECO:0000313" key="1">
    <source>
        <dbReference type="EMBL" id="RCI09584.1"/>
    </source>
</evidence>
<dbReference type="AlphaFoldDB" id="A0A367L585"/>
<reference evidence="1 2" key="1">
    <citation type="journal article" date="2015" name="BMC Genomics">
        <title>Insights from the genome of Ophiocordyceps polyrhachis-furcata to pathogenicity and host specificity in insect fungi.</title>
        <authorList>
            <person name="Wichadakul D."/>
            <person name="Kobmoo N."/>
            <person name="Ingsriswang S."/>
            <person name="Tangphatsornruang S."/>
            <person name="Chantasingh D."/>
            <person name="Luangsa-ard J.J."/>
            <person name="Eurwilaichitr L."/>
        </authorList>
    </citation>
    <scope>NUCLEOTIDE SEQUENCE [LARGE SCALE GENOMIC DNA]</scope>
    <source>
        <strain evidence="1 2">BCC 54312</strain>
    </source>
</reference>
<evidence type="ECO:0000313" key="2">
    <source>
        <dbReference type="Proteomes" id="UP000253664"/>
    </source>
</evidence>
<keyword evidence="2" id="KW-1185">Reference proteome</keyword>
<dbReference type="EMBL" id="LKCN02000014">
    <property type="protein sequence ID" value="RCI09584.1"/>
    <property type="molecule type" value="Genomic_DNA"/>
</dbReference>
<name>A0A367L585_9HYPO</name>
<gene>
    <name evidence="1" type="ORF">L249_4129</name>
</gene>
<proteinExistence type="predicted"/>